<evidence type="ECO:0008006" key="3">
    <source>
        <dbReference type="Google" id="ProtNLM"/>
    </source>
</evidence>
<dbReference type="SUPFAM" id="SSF102588">
    <property type="entry name" value="LmbE-like"/>
    <property type="match status" value="1"/>
</dbReference>
<reference evidence="1 2" key="1">
    <citation type="submission" date="2020-08" db="EMBL/GenBank/DDBJ databases">
        <title>Functional genomics of gut bacteria from endangered species of beetles.</title>
        <authorList>
            <person name="Carlos-Shanley C."/>
        </authorList>
    </citation>
    <scope>NUCLEOTIDE SEQUENCE [LARGE SCALE GENOMIC DNA]</scope>
    <source>
        <strain evidence="1 2">S00070</strain>
    </source>
</reference>
<name>A0A841EMF5_9BACT</name>
<comment type="caution">
    <text evidence="1">The sequence shown here is derived from an EMBL/GenBank/DDBJ whole genome shotgun (WGS) entry which is preliminary data.</text>
</comment>
<keyword evidence="2" id="KW-1185">Reference proteome</keyword>
<dbReference type="Proteomes" id="UP000524404">
    <property type="component" value="Unassembled WGS sequence"/>
</dbReference>
<protein>
    <recommendedName>
        <fullName evidence="3">N-acetylglucosaminyl deacetylase, LmbE family</fullName>
    </recommendedName>
</protein>
<gene>
    <name evidence="1" type="ORF">HNP25_001251</name>
</gene>
<dbReference type="EMBL" id="JACHKT010000006">
    <property type="protein sequence ID" value="MBB6002599.1"/>
    <property type="molecule type" value="Genomic_DNA"/>
</dbReference>
<proteinExistence type="predicted"/>
<evidence type="ECO:0000313" key="2">
    <source>
        <dbReference type="Proteomes" id="UP000524404"/>
    </source>
</evidence>
<organism evidence="1 2">
    <name type="scientific">Arcicella rosea</name>
    <dbReference type="NCBI Taxonomy" id="502909"/>
    <lineage>
        <taxon>Bacteria</taxon>
        <taxon>Pseudomonadati</taxon>
        <taxon>Bacteroidota</taxon>
        <taxon>Cytophagia</taxon>
        <taxon>Cytophagales</taxon>
        <taxon>Flectobacillaceae</taxon>
        <taxon>Arcicella</taxon>
    </lineage>
</organism>
<dbReference type="InterPro" id="IPR024078">
    <property type="entry name" value="LmbE-like_dom_sf"/>
</dbReference>
<dbReference type="AlphaFoldDB" id="A0A841EMF5"/>
<evidence type="ECO:0000313" key="1">
    <source>
        <dbReference type="EMBL" id="MBB6002599.1"/>
    </source>
</evidence>
<dbReference type="RefSeq" id="WP_184131888.1">
    <property type="nucleotide sequence ID" value="NZ_JACHKT010000006.1"/>
</dbReference>
<sequence length="50" mass="5896">MHDKVFKSVAIIVAHPDDEMLWAGGEILDKPLRLSLQEKRRRKSNPFFKF</sequence>
<accession>A0A841EMF5</accession>